<dbReference type="RefSeq" id="WP_230553713.1">
    <property type="nucleotide sequence ID" value="NZ_JAJISD010000014.1"/>
</dbReference>
<evidence type="ECO:0000313" key="1">
    <source>
        <dbReference type="EMBL" id="MCC8432292.1"/>
    </source>
</evidence>
<gene>
    <name evidence="1" type="ORF">LJ725_25235</name>
</gene>
<evidence type="ECO:0000313" key="2">
    <source>
        <dbReference type="Proteomes" id="UP001198862"/>
    </source>
</evidence>
<name>A0ABS8L1S1_9HYPH</name>
<organism evidence="1 2">
    <name type="scientific">Reyranella aquatilis</name>
    <dbReference type="NCBI Taxonomy" id="2035356"/>
    <lineage>
        <taxon>Bacteria</taxon>
        <taxon>Pseudomonadati</taxon>
        <taxon>Pseudomonadota</taxon>
        <taxon>Alphaproteobacteria</taxon>
        <taxon>Hyphomicrobiales</taxon>
        <taxon>Reyranellaceae</taxon>
        <taxon>Reyranella</taxon>
    </lineage>
</organism>
<comment type="caution">
    <text evidence="1">The sequence shown here is derived from an EMBL/GenBank/DDBJ whole genome shotgun (WGS) entry which is preliminary data.</text>
</comment>
<protein>
    <submittedName>
        <fullName evidence="1">Uncharacterized protein</fullName>
    </submittedName>
</protein>
<dbReference type="Proteomes" id="UP001198862">
    <property type="component" value="Unassembled WGS sequence"/>
</dbReference>
<keyword evidence="2" id="KW-1185">Reference proteome</keyword>
<accession>A0ABS8L1S1</accession>
<proteinExistence type="predicted"/>
<reference evidence="1 2" key="1">
    <citation type="submission" date="2021-11" db="EMBL/GenBank/DDBJ databases">
        <authorList>
            <person name="Lee D.-H."/>
            <person name="Kim S.-B."/>
        </authorList>
    </citation>
    <scope>NUCLEOTIDE SEQUENCE [LARGE SCALE GENOMIC DNA]</scope>
    <source>
        <strain evidence="1 2">KCTC 52223</strain>
    </source>
</reference>
<dbReference type="EMBL" id="JAJISD010000014">
    <property type="protein sequence ID" value="MCC8432292.1"/>
    <property type="molecule type" value="Genomic_DNA"/>
</dbReference>
<sequence length="212" mass="22644">MPADTDIGNMALSRLGTRATIADLTENSTEARQINLWYATVRDDLQSLVDWNFNRVSQALAASGAPPARWASSYAYPSDCLKMRRLDFGAASWVAGDPASGFEIASSGSGTFLYCNEDRVSAVYAQRVTDPARFTPGFILAFVDCLAAAVAHAITQKSDLAEMLAKRAAERIERARADSANEGIAQAEADRLAQSLVARDFDGLGDAWGGGA</sequence>